<evidence type="ECO:0000313" key="3">
    <source>
        <dbReference type="Proteomes" id="UP000766595"/>
    </source>
</evidence>
<organism evidence="2 3">
    <name type="scientific">Prosthecodimorpha staleyi</name>
    <dbReference type="NCBI Taxonomy" id="2840188"/>
    <lineage>
        <taxon>Bacteria</taxon>
        <taxon>Pseudomonadati</taxon>
        <taxon>Pseudomonadota</taxon>
        <taxon>Alphaproteobacteria</taxon>
        <taxon>Hyphomicrobiales</taxon>
        <taxon>Ancalomicrobiaceae</taxon>
        <taxon>Prosthecodimorpha</taxon>
    </lineage>
</organism>
<dbReference type="PANTHER" id="PTHR33490">
    <property type="entry name" value="BLR5614 PROTEIN-RELATED"/>
    <property type="match status" value="1"/>
</dbReference>
<dbReference type="InterPro" id="IPR002931">
    <property type="entry name" value="Transglutaminase-like"/>
</dbReference>
<dbReference type="RefSeq" id="WP_261970699.1">
    <property type="nucleotide sequence ID" value="NZ_JAHHZF010000012.1"/>
</dbReference>
<dbReference type="EMBL" id="JAHHZF010000012">
    <property type="protein sequence ID" value="MBT9292179.1"/>
    <property type="molecule type" value="Genomic_DNA"/>
</dbReference>
<dbReference type="PANTHER" id="PTHR33490:SF6">
    <property type="entry name" value="SLL1049 PROTEIN"/>
    <property type="match status" value="1"/>
</dbReference>
<feature type="domain" description="Transglutaminase-like" evidence="1">
    <location>
        <begin position="159"/>
        <end position="225"/>
    </location>
</feature>
<dbReference type="Pfam" id="PF01841">
    <property type="entry name" value="Transglut_core"/>
    <property type="match status" value="1"/>
</dbReference>
<dbReference type="InterPro" id="IPR013589">
    <property type="entry name" value="Bac_transglu_N"/>
</dbReference>
<gene>
    <name evidence="2" type="ORF">KL771_22130</name>
</gene>
<proteinExistence type="predicted"/>
<dbReference type="InterPro" id="IPR038765">
    <property type="entry name" value="Papain-like_cys_pep_sf"/>
</dbReference>
<dbReference type="SMART" id="SM00460">
    <property type="entry name" value="TGc"/>
    <property type="match status" value="1"/>
</dbReference>
<sequence length="272" mass="29821">MRLRITHETVYTYEKPASYAIQTLRLMPRGSQQQFVTDWRIDVSQDCRLSPVEDHFGNLTHAFSIDGPIDELSIVASGEVVTEETTGVLRGTPERLPLSLFLRSTDLTRPDPAIRAFAAAIAEGEEDRLAVLHKLMAEVHDAMHYDEDATEPSTTAADAFQAGHGVCQDLAHVFIAAARSLEIPARYVGGYMLRDDGENVQAAGHAWVEAFVSPALGWVGFDPANDICPTEAYVRVASGLDYLDAAPIRGTRYGGQGEVMKVKVKIEKTGEF</sequence>
<evidence type="ECO:0000313" key="2">
    <source>
        <dbReference type="EMBL" id="MBT9292179.1"/>
    </source>
</evidence>
<name>A0A947D8T2_9HYPH</name>
<dbReference type="AlphaFoldDB" id="A0A947D8T2"/>
<accession>A0A947D8T2</accession>
<dbReference type="Pfam" id="PF08379">
    <property type="entry name" value="Bact_transglu_N"/>
    <property type="match status" value="1"/>
</dbReference>
<keyword evidence="3" id="KW-1185">Reference proteome</keyword>
<evidence type="ECO:0000259" key="1">
    <source>
        <dbReference type="SMART" id="SM00460"/>
    </source>
</evidence>
<reference evidence="2 3" key="1">
    <citation type="submission" date="2021-06" db="EMBL/GenBank/DDBJ databases">
        <authorList>
            <person name="Grouzdev D.S."/>
            <person name="Koziaeva V."/>
        </authorList>
    </citation>
    <scope>NUCLEOTIDE SEQUENCE [LARGE SCALE GENOMIC DNA]</scope>
    <source>
        <strain evidence="2 3">22</strain>
    </source>
</reference>
<protein>
    <submittedName>
        <fullName evidence="2">Transglutaminase family protein</fullName>
    </submittedName>
</protein>
<dbReference type="Gene3D" id="3.10.620.30">
    <property type="match status" value="1"/>
</dbReference>
<dbReference type="SUPFAM" id="SSF54001">
    <property type="entry name" value="Cysteine proteinases"/>
    <property type="match status" value="1"/>
</dbReference>
<comment type="caution">
    <text evidence="2">The sequence shown here is derived from an EMBL/GenBank/DDBJ whole genome shotgun (WGS) entry which is preliminary data.</text>
</comment>
<dbReference type="Proteomes" id="UP000766595">
    <property type="component" value="Unassembled WGS sequence"/>
</dbReference>